<dbReference type="EMBL" id="JBHRZO010000018">
    <property type="protein sequence ID" value="MFC3847662.1"/>
    <property type="molecule type" value="Genomic_DNA"/>
</dbReference>
<dbReference type="CDD" id="cd11386">
    <property type="entry name" value="MCP_signal"/>
    <property type="match status" value="1"/>
</dbReference>
<keyword evidence="4" id="KW-1133">Transmembrane helix</keyword>
<dbReference type="SUPFAM" id="SSF58104">
    <property type="entry name" value="Methyl-accepting chemotaxis protein (MCP) signaling domain"/>
    <property type="match status" value="1"/>
</dbReference>
<evidence type="ECO:0000313" key="7">
    <source>
        <dbReference type="Proteomes" id="UP001595783"/>
    </source>
</evidence>
<dbReference type="InterPro" id="IPR004090">
    <property type="entry name" value="Chemotax_Me-accpt_rcpt"/>
</dbReference>
<keyword evidence="7" id="KW-1185">Reference proteome</keyword>
<dbReference type="RefSeq" id="WP_233709022.1">
    <property type="nucleotide sequence ID" value="NZ_FZMF01000026.1"/>
</dbReference>
<evidence type="ECO:0000256" key="1">
    <source>
        <dbReference type="ARBA" id="ARBA00023224"/>
    </source>
</evidence>
<reference evidence="7" key="1">
    <citation type="journal article" date="2019" name="Int. J. Syst. Evol. Microbiol.">
        <title>The Global Catalogue of Microorganisms (GCM) 10K type strain sequencing project: providing services to taxonomists for standard genome sequencing and annotation.</title>
        <authorList>
            <consortium name="The Broad Institute Genomics Platform"/>
            <consortium name="The Broad Institute Genome Sequencing Center for Infectious Disease"/>
            <person name="Wu L."/>
            <person name="Ma J."/>
        </authorList>
    </citation>
    <scope>NUCLEOTIDE SEQUENCE [LARGE SCALE GENOMIC DNA]</scope>
    <source>
        <strain evidence="7">CCUG 53816</strain>
    </source>
</reference>
<comment type="similarity">
    <text evidence="2">Belongs to the methyl-accepting chemotaxis (MCP) protein family.</text>
</comment>
<dbReference type="InterPro" id="IPR024478">
    <property type="entry name" value="HlyB_4HB_MCP"/>
</dbReference>
<evidence type="ECO:0000256" key="3">
    <source>
        <dbReference type="PROSITE-ProRule" id="PRU00284"/>
    </source>
</evidence>
<accession>A0ABV7ZGK2</accession>
<dbReference type="PANTHER" id="PTHR32089">
    <property type="entry name" value="METHYL-ACCEPTING CHEMOTAXIS PROTEIN MCPB"/>
    <property type="match status" value="1"/>
</dbReference>
<feature type="domain" description="Methyl-accepting transducer" evidence="5">
    <location>
        <begin position="274"/>
        <end position="524"/>
    </location>
</feature>
<dbReference type="PRINTS" id="PR00260">
    <property type="entry name" value="CHEMTRNSDUCR"/>
</dbReference>
<keyword evidence="4" id="KW-0812">Transmembrane</keyword>
<dbReference type="Pfam" id="PF00015">
    <property type="entry name" value="MCPsignal"/>
    <property type="match status" value="1"/>
</dbReference>
<dbReference type="Gene3D" id="1.10.287.950">
    <property type="entry name" value="Methyl-accepting chemotaxis protein"/>
    <property type="match status" value="1"/>
</dbReference>
<dbReference type="PROSITE" id="PS50111">
    <property type="entry name" value="CHEMOTAXIS_TRANSDUC_2"/>
    <property type="match status" value="1"/>
</dbReference>
<comment type="caution">
    <text evidence="6">The sequence shown here is derived from an EMBL/GenBank/DDBJ whole genome shotgun (WGS) entry which is preliminary data.</text>
</comment>
<evidence type="ECO:0000256" key="4">
    <source>
        <dbReference type="SAM" id="Phobius"/>
    </source>
</evidence>
<protein>
    <submittedName>
        <fullName evidence="6">Methyl-accepting chemotaxis protein</fullName>
    </submittedName>
</protein>
<keyword evidence="1 3" id="KW-0807">Transducer</keyword>
<evidence type="ECO:0000256" key="2">
    <source>
        <dbReference type="ARBA" id="ARBA00029447"/>
    </source>
</evidence>
<proteinExistence type="inferred from homology"/>
<dbReference type="InterPro" id="IPR004089">
    <property type="entry name" value="MCPsignal_dom"/>
</dbReference>
<evidence type="ECO:0000313" key="6">
    <source>
        <dbReference type="EMBL" id="MFC3847662.1"/>
    </source>
</evidence>
<dbReference type="PANTHER" id="PTHR32089:SF112">
    <property type="entry name" value="LYSOZYME-LIKE PROTEIN-RELATED"/>
    <property type="match status" value="1"/>
</dbReference>
<dbReference type="InterPro" id="IPR047347">
    <property type="entry name" value="YvaQ-like_sensor"/>
</dbReference>
<gene>
    <name evidence="6" type="ORF">ACFOPX_03825</name>
</gene>
<dbReference type="Proteomes" id="UP001595783">
    <property type="component" value="Unassembled WGS sequence"/>
</dbReference>
<dbReference type="SMART" id="SM00283">
    <property type="entry name" value="MA"/>
    <property type="match status" value="1"/>
</dbReference>
<dbReference type="CDD" id="cd19411">
    <property type="entry name" value="MCP2201-like_sensor"/>
    <property type="match status" value="1"/>
</dbReference>
<keyword evidence="4" id="KW-0472">Membrane</keyword>
<sequence>MMDGLSVSKKLYGGFGVVIALMVILSVVGVIRVRTIDHILTEITDYNAVKQRYAINMRGSVHDRAIAVRDVVITQNREFLETQIELIAKLYGDYQQAKKSMDTMFAQFQDHVSDKERALYADINTIEIVAVPQINKIIALKQKDSQEAAQFLYKGLAQNIVKWLAAINAFIDHEESLNKKLTSLAKGIASEFSYLMVSLTLIVLFIGMGIAFIIVRHIRASLGEEPVVIKEIIGAIAKGDLSHTVQTKFAGSALDAIKDMQASMVHIIKQISQSSSDISHKSTLASDLSRISQENANKQENMTAELIKNMTHMQESVQGVSDIIAQTEENSLQSVELSQKGKEAVHNTAQSMEGITQSARAGAEQIQSLDKHAQNIGQSAELIQGIADQTNLLALNAAIEAARAGEHGRGFAVVADEIRKLAEHTGGATQEIDRIIKVIQEETKKSVASMEHMVVEITKSQEHANLASSALEAIYNKAASSLEDAKSVVVHSKSQSQDIANIASQIEQIAKIAHEVATSMSSNAKEISVLERTAQDLQKIVRNFTL</sequence>
<organism evidence="6 7">
    <name type="scientific">Helicobacter baculiformis</name>
    <dbReference type="NCBI Taxonomy" id="427351"/>
    <lineage>
        <taxon>Bacteria</taxon>
        <taxon>Pseudomonadati</taxon>
        <taxon>Campylobacterota</taxon>
        <taxon>Epsilonproteobacteria</taxon>
        <taxon>Campylobacterales</taxon>
        <taxon>Helicobacteraceae</taxon>
        <taxon>Helicobacter</taxon>
    </lineage>
</organism>
<dbReference type="Pfam" id="PF12729">
    <property type="entry name" value="4HB_MCP_1"/>
    <property type="match status" value="1"/>
</dbReference>
<name>A0ABV7ZGK2_9HELI</name>
<feature type="transmembrane region" description="Helical" evidence="4">
    <location>
        <begin position="192"/>
        <end position="215"/>
    </location>
</feature>
<evidence type="ECO:0000259" key="5">
    <source>
        <dbReference type="PROSITE" id="PS50111"/>
    </source>
</evidence>
<feature type="transmembrane region" description="Helical" evidence="4">
    <location>
        <begin position="12"/>
        <end position="31"/>
    </location>
</feature>